<feature type="chain" id="PRO_5027854905" evidence="1">
    <location>
        <begin position="25"/>
        <end position="144"/>
    </location>
</feature>
<sequence>MRSWIATAVLAWVTSTLVTSPLLAARNCLDCCSRRLMTVAASPSTVVCDHCRPQGAEQPACCAATAPTTGDSCDGCPRCESSRPSPMTPVVPVAPWQAMDLPIATVAALPRPVLSAADRAWLPETAAGRVPHPPLQILHCSWLN</sequence>
<dbReference type="AlphaFoldDB" id="A0A7C2JYL8"/>
<dbReference type="EMBL" id="DSOK01000004">
    <property type="protein sequence ID" value="HEN13861.1"/>
    <property type="molecule type" value="Genomic_DNA"/>
</dbReference>
<feature type="signal peptide" evidence="1">
    <location>
        <begin position="1"/>
        <end position="24"/>
    </location>
</feature>
<evidence type="ECO:0000313" key="2">
    <source>
        <dbReference type="EMBL" id="HEN13861.1"/>
    </source>
</evidence>
<organism evidence="2">
    <name type="scientific">Schlesneria paludicola</name>
    <dbReference type="NCBI Taxonomy" id="360056"/>
    <lineage>
        <taxon>Bacteria</taxon>
        <taxon>Pseudomonadati</taxon>
        <taxon>Planctomycetota</taxon>
        <taxon>Planctomycetia</taxon>
        <taxon>Planctomycetales</taxon>
        <taxon>Planctomycetaceae</taxon>
        <taxon>Schlesneria</taxon>
    </lineage>
</organism>
<name>A0A7C2JYL8_9PLAN</name>
<evidence type="ECO:0000256" key="1">
    <source>
        <dbReference type="SAM" id="SignalP"/>
    </source>
</evidence>
<protein>
    <submittedName>
        <fullName evidence="2">Uncharacterized protein</fullName>
    </submittedName>
</protein>
<proteinExistence type="predicted"/>
<comment type="caution">
    <text evidence="2">The sequence shown here is derived from an EMBL/GenBank/DDBJ whole genome shotgun (WGS) entry which is preliminary data.</text>
</comment>
<keyword evidence="1" id="KW-0732">Signal</keyword>
<accession>A0A7C2JYL8</accession>
<gene>
    <name evidence="2" type="ORF">ENQ76_00125</name>
</gene>
<reference evidence="2" key="1">
    <citation type="journal article" date="2020" name="mSystems">
        <title>Genome- and Community-Level Interaction Insights into Carbon Utilization and Element Cycling Functions of Hydrothermarchaeota in Hydrothermal Sediment.</title>
        <authorList>
            <person name="Zhou Z."/>
            <person name="Liu Y."/>
            <person name="Xu W."/>
            <person name="Pan J."/>
            <person name="Luo Z.H."/>
            <person name="Li M."/>
        </authorList>
    </citation>
    <scope>NUCLEOTIDE SEQUENCE [LARGE SCALE GENOMIC DNA]</scope>
    <source>
        <strain evidence="2">SpSt-339</strain>
    </source>
</reference>